<dbReference type="EMBL" id="LNIX01000064">
    <property type="protein sequence ID" value="OXA37106.1"/>
    <property type="molecule type" value="Genomic_DNA"/>
</dbReference>
<evidence type="ECO:0000313" key="4">
    <source>
        <dbReference type="Proteomes" id="UP000198287"/>
    </source>
</evidence>
<evidence type="ECO:0000256" key="2">
    <source>
        <dbReference type="SAM" id="Phobius"/>
    </source>
</evidence>
<feature type="region of interest" description="Disordered" evidence="1">
    <location>
        <begin position="235"/>
        <end position="286"/>
    </location>
</feature>
<dbReference type="SUPFAM" id="SSF49695">
    <property type="entry name" value="gamma-Crystallin-like"/>
    <property type="match status" value="1"/>
</dbReference>
<sequence>METVLATHQSTRNTSLVEMLLKIFFFALCVSFSLGYVQELMFFTEPNAVGTELIFRTKEPHLTQYQYFLTNVKSWCFNGHWIGYTGTNYTIDHTLVAYSSHGNLLCYNTTLSTTMSVRYCGPTDTSTPSVTIFSEDYNSIPGGVERTSSWTGFENEDFTGNSTCFTSPELISRINLANRPIKSLIRGCDAKYGSARLGNNTIVQFAKEPEYTSSNRRVQLGSTFARAFRARALHGTGSSRPVPTGRVLRDGTGQDFSSRLTSGRDGSRDGMEVAPSRLVPVGTGHPETSIYTPNICSEIP</sequence>
<protein>
    <submittedName>
        <fullName evidence="3">Uncharacterized protein</fullName>
    </submittedName>
</protein>
<keyword evidence="4" id="KW-1185">Reference proteome</keyword>
<gene>
    <name evidence="3" type="ORF">Fcan01_28101</name>
</gene>
<dbReference type="InterPro" id="IPR011024">
    <property type="entry name" value="G_crystallin-like"/>
</dbReference>
<keyword evidence="2" id="KW-1133">Transmembrane helix</keyword>
<feature type="transmembrane region" description="Helical" evidence="2">
    <location>
        <begin position="20"/>
        <end position="37"/>
    </location>
</feature>
<reference evidence="3 4" key="1">
    <citation type="submission" date="2015-12" db="EMBL/GenBank/DDBJ databases">
        <title>The genome of Folsomia candida.</title>
        <authorList>
            <person name="Faddeeva A."/>
            <person name="Derks M.F."/>
            <person name="Anvar Y."/>
            <person name="Smit S."/>
            <person name="Van Straalen N."/>
            <person name="Roelofs D."/>
        </authorList>
    </citation>
    <scope>NUCLEOTIDE SEQUENCE [LARGE SCALE GENOMIC DNA]</scope>
    <source>
        <strain evidence="3 4">VU population</strain>
        <tissue evidence="3">Whole body</tissue>
    </source>
</reference>
<dbReference type="AlphaFoldDB" id="A0A226CYI8"/>
<evidence type="ECO:0000256" key="1">
    <source>
        <dbReference type="SAM" id="MobiDB-lite"/>
    </source>
</evidence>
<dbReference type="Proteomes" id="UP000198287">
    <property type="component" value="Unassembled WGS sequence"/>
</dbReference>
<proteinExistence type="predicted"/>
<organism evidence="3 4">
    <name type="scientific">Folsomia candida</name>
    <name type="common">Springtail</name>
    <dbReference type="NCBI Taxonomy" id="158441"/>
    <lineage>
        <taxon>Eukaryota</taxon>
        <taxon>Metazoa</taxon>
        <taxon>Ecdysozoa</taxon>
        <taxon>Arthropoda</taxon>
        <taxon>Hexapoda</taxon>
        <taxon>Collembola</taxon>
        <taxon>Entomobryomorpha</taxon>
        <taxon>Isotomoidea</taxon>
        <taxon>Isotomidae</taxon>
        <taxon>Proisotominae</taxon>
        <taxon>Folsomia</taxon>
    </lineage>
</organism>
<accession>A0A226CYI8</accession>
<keyword evidence="2" id="KW-0812">Transmembrane</keyword>
<comment type="caution">
    <text evidence="3">The sequence shown here is derived from an EMBL/GenBank/DDBJ whole genome shotgun (WGS) entry which is preliminary data.</text>
</comment>
<evidence type="ECO:0000313" key="3">
    <source>
        <dbReference type="EMBL" id="OXA37106.1"/>
    </source>
</evidence>
<keyword evidence="2" id="KW-0472">Membrane</keyword>
<name>A0A226CYI8_FOLCA</name>